<keyword evidence="2" id="KW-1185">Reference proteome</keyword>
<dbReference type="GO" id="GO:0030973">
    <property type="term" value="F:molybdate ion binding"/>
    <property type="evidence" value="ECO:0007669"/>
    <property type="project" value="TreeGrafter"/>
</dbReference>
<dbReference type="EMBL" id="WURB01000013">
    <property type="protein sequence ID" value="MXQ13188.1"/>
    <property type="molecule type" value="Genomic_DNA"/>
</dbReference>
<evidence type="ECO:0000313" key="2">
    <source>
        <dbReference type="Proteomes" id="UP000436483"/>
    </source>
</evidence>
<protein>
    <submittedName>
        <fullName evidence="1">Extracellular solute-binding protein</fullName>
    </submittedName>
</protein>
<dbReference type="PANTHER" id="PTHR30632">
    <property type="entry name" value="MOLYBDATE-BINDING PERIPLASMIC PROTEIN"/>
    <property type="match status" value="1"/>
</dbReference>
<proteinExistence type="predicted"/>
<dbReference type="PANTHER" id="PTHR30632:SF11">
    <property type="entry name" value="BLR4797 PROTEIN"/>
    <property type="match status" value="1"/>
</dbReference>
<dbReference type="Pfam" id="PF13531">
    <property type="entry name" value="SBP_bac_11"/>
    <property type="match status" value="1"/>
</dbReference>
<reference evidence="1 2" key="2">
    <citation type="submission" date="2020-01" db="EMBL/GenBank/DDBJ databases">
        <title>Microvirga sp. nov., an arsenate reduction bacterium isolated from Tibet hotspring sediments.</title>
        <authorList>
            <person name="Xian W.-D."/>
            <person name="Li W.-J."/>
        </authorList>
    </citation>
    <scope>NUCLEOTIDE SEQUENCE [LARGE SCALE GENOMIC DNA]</scope>
    <source>
        <strain evidence="1 2">KCTC 23863</strain>
    </source>
</reference>
<organism evidence="1 2">
    <name type="scientific">Microvirga makkahensis</name>
    <dbReference type="NCBI Taxonomy" id="1128670"/>
    <lineage>
        <taxon>Bacteria</taxon>
        <taxon>Pseudomonadati</taxon>
        <taxon>Pseudomonadota</taxon>
        <taxon>Alphaproteobacteria</taxon>
        <taxon>Hyphomicrobiales</taxon>
        <taxon>Methylobacteriaceae</taxon>
        <taxon>Microvirga</taxon>
    </lineage>
</organism>
<dbReference type="OrthoDB" id="8216219at2"/>
<dbReference type="InterPro" id="IPR050682">
    <property type="entry name" value="ModA/WtpA"/>
</dbReference>
<dbReference type="AlphaFoldDB" id="A0A7X3SQE6"/>
<comment type="caution">
    <text evidence="1">The sequence shown here is derived from an EMBL/GenBank/DDBJ whole genome shotgun (WGS) entry which is preliminary data.</text>
</comment>
<dbReference type="Proteomes" id="UP000436483">
    <property type="component" value="Unassembled WGS sequence"/>
</dbReference>
<evidence type="ECO:0000313" key="1">
    <source>
        <dbReference type="EMBL" id="MXQ13188.1"/>
    </source>
</evidence>
<name>A0A7X3SQE6_9HYPH</name>
<accession>A0A7X3SQE6</accession>
<dbReference type="GO" id="GO:0015689">
    <property type="term" value="P:molybdate ion transport"/>
    <property type="evidence" value="ECO:0007669"/>
    <property type="project" value="TreeGrafter"/>
</dbReference>
<dbReference type="SUPFAM" id="SSF53850">
    <property type="entry name" value="Periplasmic binding protein-like II"/>
    <property type="match status" value="1"/>
</dbReference>
<gene>
    <name evidence="1" type="ORF">GR328_17300</name>
</gene>
<dbReference type="Gene3D" id="3.40.190.10">
    <property type="entry name" value="Periplasmic binding protein-like II"/>
    <property type="match status" value="2"/>
</dbReference>
<sequence length="229" mass="23875">MSTLAVEVALKRSILPGWSAAGHGVDVQWSPTAVLMDRVRGGERADAIIMIDESMQSLAEAGIVRAGTVTPIARAGFGLAVRAGTPAPDISTPETFKEALVSARAVAYSLTGASGIYFGDLVDRLGVAETVKARAVTIPAGFTAQKLVTGEADLAVQQISELMSVEGVEVVGPFPDPLQKHTDFSVAVFTDAANPDLAEEFIAHLTSPEADRAYRLGGLTSRLAATAQQ</sequence>
<reference evidence="1 2" key="1">
    <citation type="submission" date="2019-12" db="EMBL/GenBank/DDBJ databases">
        <authorList>
            <person name="Yuan C.-G."/>
        </authorList>
    </citation>
    <scope>NUCLEOTIDE SEQUENCE [LARGE SCALE GENOMIC DNA]</scope>
    <source>
        <strain evidence="1 2">KCTC 23863</strain>
    </source>
</reference>